<name>A0A4Y7T8Z4_COPMI</name>
<dbReference type="AlphaFoldDB" id="A0A4Y7T8Z4"/>
<keyword evidence="1" id="KW-0408">Iron</keyword>
<dbReference type="PROSITE" id="PS51471">
    <property type="entry name" value="FE2OG_OXY"/>
    <property type="match status" value="1"/>
</dbReference>
<evidence type="ECO:0000313" key="3">
    <source>
        <dbReference type="EMBL" id="TEB30072.1"/>
    </source>
</evidence>
<dbReference type="Pfam" id="PF14226">
    <property type="entry name" value="DIOX_N"/>
    <property type="match status" value="1"/>
</dbReference>
<dbReference type="InterPro" id="IPR044861">
    <property type="entry name" value="IPNS-like_FE2OG_OXY"/>
</dbReference>
<dbReference type="InterPro" id="IPR027443">
    <property type="entry name" value="IPNS-like_sf"/>
</dbReference>
<comment type="similarity">
    <text evidence="1">Belongs to the iron/ascorbate-dependent oxidoreductase family.</text>
</comment>
<dbReference type="InterPro" id="IPR050231">
    <property type="entry name" value="Iron_ascorbate_oxido_reductase"/>
</dbReference>
<dbReference type="Pfam" id="PF03171">
    <property type="entry name" value="2OG-FeII_Oxy"/>
    <property type="match status" value="1"/>
</dbReference>
<gene>
    <name evidence="3" type="ORF">FA13DRAFT_1664784</name>
</gene>
<keyword evidence="1" id="KW-0560">Oxidoreductase</keyword>
<dbReference type="GO" id="GO:0016491">
    <property type="term" value="F:oxidoreductase activity"/>
    <property type="evidence" value="ECO:0007669"/>
    <property type="project" value="UniProtKB-KW"/>
</dbReference>
<dbReference type="Gene3D" id="2.60.120.330">
    <property type="entry name" value="B-lactam Antibiotic, Isopenicillin N Synthase, Chain"/>
    <property type="match status" value="1"/>
</dbReference>
<dbReference type="OrthoDB" id="288590at2759"/>
<accession>A0A4Y7T8Z4</accession>
<dbReference type="PANTHER" id="PTHR47990">
    <property type="entry name" value="2-OXOGLUTARATE (2OG) AND FE(II)-DEPENDENT OXYGENASE SUPERFAMILY PROTEIN-RELATED"/>
    <property type="match status" value="1"/>
</dbReference>
<sequence>MFAFRAVVIARKGITLRSLATTAASSSSSKAFSIPIIDFSKFQRAQSSAEKQETADEIVTAFKTSGFIYLSNHGIPRETVQNAFQKSKEFFALPSEIKDTLAWEDPRSNRGYVKIGRERVTQSKDPNEIAKLREKAPDYKESHEIGRDWDSEWKNMWPNESDAPEFKRTMLNFFQTAHGLHVDVMRSIALGLNLGESFFDDKINEQCHNLRLLSYPPIKSSLLEEDGTARAGAHSDYGTLTLLFQDQVGGLQVQNPHTKEYIAATPVPGTIVVNVGDLLARWSNDVLRSTLHRVVAPAGKKINDTEKETPQRQSIAFFCNPNFSAEVACLPNCGSPAKYPPVNTGDYIVGRLAVTYT</sequence>
<dbReference type="InterPro" id="IPR005123">
    <property type="entry name" value="Oxoglu/Fe-dep_dioxygenase_dom"/>
</dbReference>
<evidence type="ECO:0000313" key="4">
    <source>
        <dbReference type="Proteomes" id="UP000298030"/>
    </source>
</evidence>
<protein>
    <submittedName>
        <fullName evidence="3">Clavaminate synthase-like protein</fullName>
    </submittedName>
</protein>
<dbReference type="FunFam" id="2.60.120.330:FF:000030">
    <property type="entry name" value="Thymine dioxygenase"/>
    <property type="match status" value="1"/>
</dbReference>
<reference evidence="3 4" key="1">
    <citation type="journal article" date="2019" name="Nat. Ecol. Evol.">
        <title>Megaphylogeny resolves global patterns of mushroom evolution.</title>
        <authorList>
            <person name="Varga T."/>
            <person name="Krizsan K."/>
            <person name="Foldi C."/>
            <person name="Dima B."/>
            <person name="Sanchez-Garcia M."/>
            <person name="Sanchez-Ramirez S."/>
            <person name="Szollosi G.J."/>
            <person name="Szarkandi J.G."/>
            <person name="Papp V."/>
            <person name="Albert L."/>
            <person name="Andreopoulos W."/>
            <person name="Angelini C."/>
            <person name="Antonin V."/>
            <person name="Barry K.W."/>
            <person name="Bougher N.L."/>
            <person name="Buchanan P."/>
            <person name="Buyck B."/>
            <person name="Bense V."/>
            <person name="Catcheside P."/>
            <person name="Chovatia M."/>
            <person name="Cooper J."/>
            <person name="Damon W."/>
            <person name="Desjardin D."/>
            <person name="Finy P."/>
            <person name="Geml J."/>
            <person name="Haridas S."/>
            <person name="Hughes K."/>
            <person name="Justo A."/>
            <person name="Karasinski D."/>
            <person name="Kautmanova I."/>
            <person name="Kiss B."/>
            <person name="Kocsube S."/>
            <person name="Kotiranta H."/>
            <person name="LaButti K.M."/>
            <person name="Lechner B.E."/>
            <person name="Liimatainen K."/>
            <person name="Lipzen A."/>
            <person name="Lukacs Z."/>
            <person name="Mihaltcheva S."/>
            <person name="Morgado L.N."/>
            <person name="Niskanen T."/>
            <person name="Noordeloos M.E."/>
            <person name="Ohm R.A."/>
            <person name="Ortiz-Santana B."/>
            <person name="Ovrebo C."/>
            <person name="Racz N."/>
            <person name="Riley R."/>
            <person name="Savchenko A."/>
            <person name="Shiryaev A."/>
            <person name="Soop K."/>
            <person name="Spirin V."/>
            <person name="Szebenyi C."/>
            <person name="Tomsovsky M."/>
            <person name="Tulloss R.E."/>
            <person name="Uehling J."/>
            <person name="Grigoriev I.V."/>
            <person name="Vagvolgyi C."/>
            <person name="Papp T."/>
            <person name="Martin F.M."/>
            <person name="Miettinen O."/>
            <person name="Hibbett D.S."/>
            <person name="Nagy L.G."/>
        </authorList>
    </citation>
    <scope>NUCLEOTIDE SEQUENCE [LARGE SCALE GENOMIC DNA]</scope>
    <source>
        <strain evidence="3 4">FP101781</strain>
    </source>
</reference>
<proteinExistence type="inferred from homology"/>
<evidence type="ECO:0000256" key="1">
    <source>
        <dbReference type="RuleBase" id="RU003682"/>
    </source>
</evidence>
<keyword evidence="1" id="KW-0479">Metal-binding</keyword>
<dbReference type="PRINTS" id="PR00682">
    <property type="entry name" value="IPNSYNTHASE"/>
</dbReference>
<evidence type="ECO:0000259" key="2">
    <source>
        <dbReference type="PROSITE" id="PS51471"/>
    </source>
</evidence>
<dbReference type="Proteomes" id="UP000298030">
    <property type="component" value="Unassembled WGS sequence"/>
</dbReference>
<dbReference type="GO" id="GO:0046872">
    <property type="term" value="F:metal ion binding"/>
    <property type="evidence" value="ECO:0007669"/>
    <property type="project" value="UniProtKB-KW"/>
</dbReference>
<dbReference type="STRING" id="71717.A0A4Y7T8Z4"/>
<dbReference type="SUPFAM" id="SSF51197">
    <property type="entry name" value="Clavaminate synthase-like"/>
    <property type="match status" value="1"/>
</dbReference>
<dbReference type="InterPro" id="IPR026992">
    <property type="entry name" value="DIOX_N"/>
</dbReference>
<feature type="domain" description="Fe2OG dioxygenase" evidence="2">
    <location>
        <begin position="203"/>
        <end position="321"/>
    </location>
</feature>
<keyword evidence="4" id="KW-1185">Reference proteome</keyword>
<comment type="caution">
    <text evidence="3">The sequence shown here is derived from an EMBL/GenBank/DDBJ whole genome shotgun (WGS) entry which is preliminary data.</text>
</comment>
<dbReference type="EMBL" id="QPFP01000024">
    <property type="protein sequence ID" value="TEB30072.1"/>
    <property type="molecule type" value="Genomic_DNA"/>
</dbReference>
<organism evidence="3 4">
    <name type="scientific">Coprinellus micaceus</name>
    <name type="common">Glistening ink-cap mushroom</name>
    <name type="synonym">Coprinus micaceus</name>
    <dbReference type="NCBI Taxonomy" id="71717"/>
    <lineage>
        <taxon>Eukaryota</taxon>
        <taxon>Fungi</taxon>
        <taxon>Dikarya</taxon>
        <taxon>Basidiomycota</taxon>
        <taxon>Agaricomycotina</taxon>
        <taxon>Agaricomycetes</taxon>
        <taxon>Agaricomycetidae</taxon>
        <taxon>Agaricales</taxon>
        <taxon>Agaricineae</taxon>
        <taxon>Psathyrellaceae</taxon>
        <taxon>Coprinellus</taxon>
    </lineage>
</organism>